<dbReference type="PIRSF" id="PIRSF000513">
    <property type="entry name" value="Thz_kinase"/>
    <property type="match status" value="1"/>
</dbReference>
<evidence type="ECO:0000313" key="12">
    <source>
        <dbReference type="EMBL" id="MFD1886748.1"/>
    </source>
</evidence>
<comment type="pathway">
    <text evidence="3 11">Cofactor biosynthesis; thiamine diphosphate biosynthesis; 4-methyl-5-(2-phosphoethyl)-thiazole from 5-(2-hydroxyethyl)-4-methylthiazole: step 1/1.</text>
</comment>
<evidence type="ECO:0000256" key="3">
    <source>
        <dbReference type="ARBA" id="ARBA00004868"/>
    </source>
</evidence>
<dbReference type="GO" id="GO:0004417">
    <property type="term" value="F:hydroxyethylthiazole kinase activity"/>
    <property type="evidence" value="ECO:0007669"/>
    <property type="project" value="UniProtKB-EC"/>
</dbReference>
<evidence type="ECO:0000313" key="13">
    <source>
        <dbReference type="Proteomes" id="UP001597233"/>
    </source>
</evidence>
<comment type="caution">
    <text evidence="12">The sequence shown here is derived from an EMBL/GenBank/DDBJ whole genome shotgun (WGS) entry which is preliminary data.</text>
</comment>
<evidence type="ECO:0000256" key="1">
    <source>
        <dbReference type="ARBA" id="ARBA00001771"/>
    </source>
</evidence>
<proteinExistence type="inferred from homology"/>
<sequence>MSFLQQVRSVNPLIHNITNVVVTNFTANGLLALGASPFMAFAHEEVEDVAAMAGAVMLNMGTLDPYTVQSIKLAGKAANRAGVPVVFDPVGAGATSYRTASAHEIVAEVKVDILRGNVAEIAHVIGENWQIKGVDAGGGTGDRKELALRAARKLGCIVVITGEQDIVTDGVQVNTVSNGHALLTQVTGAGCLLSSVVAAFAAVVNDTEQRLKAVTEAVACYGLAAELAAIDAGGQGTGSFQMAFLNRLSMVTPEQVDGHCLIQRHLDSAHETKH</sequence>
<feature type="binding site" evidence="11">
    <location>
        <position position="161"/>
    </location>
    <ligand>
        <name>ATP</name>
        <dbReference type="ChEBI" id="CHEBI:30616"/>
    </ligand>
</feature>
<dbReference type="NCBIfam" id="NF006830">
    <property type="entry name" value="PRK09355.1"/>
    <property type="match status" value="1"/>
</dbReference>
<comment type="catalytic activity">
    <reaction evidence="1 11">
        <text>5-(2-hydroxyethyl)-4-methylthiazole + ATP = 4-methyl-5-(2-phosphooxyethyl)-thiazole + ADP + H(+)</text>
        <dbReference type="Rhea" id="RHEA:24212"/>
        <dbReference type="ChEBI" id="CHEBI:15378"/>
        <dbReference type="ChEBI" id="CHEBI:17957"/>
        <dbReference type="ChEBI" id="CHEBI:30616"/>
        <dbReference type="ChEBI" id="CHEBI:58296"/>
        <dbReference type="ChEBI" id="CHEBI:456216"/>
        <dbReference type="EC" id="2.7.1.50"/>
    </reaction>
</comment>
<feature type="binding site" evidence="11">
    <location>
        <position position="188"/>
    </location>
    <ligand>
        <name>substrate</name>
    </ligand>
</feature>
<evidence type="ECO:0000256" key="11">
    <source>
        <dbReference type="HAMAP-Rule" id="MF_00228"/>
    </source>
</evidence>
<dbReference type="PRINTS" id="PR01099">
    <property type="entry name" value="HYETHTZKNASE"/>
</dbReference>
<dbReference type="EMBL" id="JBHUEH010000016">
    <property type="protein sequence ID" value="MFD1886748.1"/>
    <property type="molecule type" value="Genomic_DNA"/>
</dbReference>
<reference evidence="13" key="1">
    <citation type="journal article" date="2019" name="Int. J. Syst. Evol. Microbiol.">
        <title>The Global Catalogue of Microorganisms (GCM) 10K type strain sequencing project: providing services to taxonomists for standard genome sequencing and annotation.</title>
        <authorList>
            <consortium name="The Broad Institute Genomics Platform"/>
            <consortium name="The Broad Institute Genome Sequencing Center for Infectious Disease"/>
            <person name="Wu L."/>
            <person name="Ma J."/>
        </authorList>
    </citation>
    <scope>NUCLEOTIDE SEQUENCE [LARGE SCALE GENOMIC DNA]</scope>
    <source>
        <strain evidence="13">CCUG 54950</strain>
    </source>
</reference>
<dbReference type="InterPro" id="IPR029056">
    <property type="entry name" value="Ribokinase-like"/>
</dbReference>
<keyword evidence="4 11" id="KW-0808">Transferase</keyword>
<evidence type="ECO:0000256" key="6">
    <source>
        <dbReference type="ARBA" id="ARBA00022741"/>
    </source>
</evidence>
<evidence type="ECO:0000256" key="4">
    <source>
        <dbReference type="ARBA" id="ARBA00022679"/>
    </source>
</evidence>
<keyword evidence="9 11" id="KW-0460">Magnesium</keyword>
<evidence type="ECO:0000256" key="5">
    <source>
        <dbReference type="ARBA" id="ARBA00022723"/>
    </source>
</evidence>
<dbReference type="EC" id="2.7.1.50" evidence="11"/>
<keyword evidence="8 11" id="KW-0067">ATP-binding</keyword>
<comment type="cofactor">
    <cofactor evidence="2 11">
        <name>Mg(2+)</name>
        <dbReference type="ChEBI" id="CHEBI:18420"/>
    </cofactor>
</comment>
<evidence type="ECO:0000256" key="7">
    <source>
        <dbReference type="ARBA" id="ARBA00022777"/>
    </source>
</evidence>
<dbReference type="HAMAP" id="MF_00228">
    <property type="entry name" value="Thz_kinase"/>
    <property type="match status" value="1"/>
</dbReference>
<dbReference type="SUPFAM" id="SSF53613">
    <property type="entry name" value="Ribokinase-like"/>
    <property type="match status" value="1"/>
</dbReference>
<keyword evidence="6 11" id="KW-0547">Nucleotide-binding</keyword>
<evidence type="ECO:0000256" key="10">
    <source>
        <dbReference type="ARBA" id="ARBA00022977"/>
    </source>
</evidence>
<dbReference type="RefSeq" id="WP_347326131.1">
    <property type="nucleotide sequence ID" value="NZ_JBCGUH010000009.1"/>
</dbReference>
<dbReference type="InterPro" id="IPR000417">
    <property type="entry name" value="Hyethyz_kinase"/>
</dbReference>
<keyword evidence="13" id="KW-1185">Reference proteome</keyword>
<dbReference type="Proteomes" id="UP001597233">
    <property type="component" value="Unassembled WGS sequence"/>
</dbReference>
<gene>
    <name evidence="11 12" type="primary">thiM</name>
    <name evidence="12" type="ORF">ACFSC9_14560</name>
</gene>
<dbReference type="Pfam" id="PF02110">
    <property type="entry name" value="HK"/>
    <property type="match status" value="1"/>
</dbReference>
<protein>
    <recommendedName>
        <fullName evidence="11">Hydroxyethylthiazole kinase</fullName>
        <ecNumber evidence="11">2.7.1.50</ecNumber>
    </recommendedName>
    <alternativeName>
        <fullName evidence="11">4-methyl-5-beta-hydroxyethylthiazole kinase</fullName>
        <shortName evidence="11">TH kinase</shortName>
        <shortName evidence="11">Thz kinase</shortName>
    </alternativeName>
</protein>
<keyword evidence="5 11" id="KW-0479">Metal-binding</keyword>
<keyword evidence="7 11" id="KW-0418">Kinase</keyword>
<name>A0ABW4RM42_9BACL</name>
<dbReference type="Gene3D" id="3.40.1190.20">
    <property type="match status" value="1"/>
</dbReference>
<comment type="function">
    <text evidence="11">Catalyzes the phosphorylation of the hydroxyl group of 4-methyl-5-beta-hydroxyethylthiazole (THZ).</text>
</comment>
<evidence type="ECO:0000256" key="8">
    <source>
        <dbReference type="ARBA" id="ARBA00022840"/>
    </source>
</evidence>
<organism evidence="12 13">
    <name type="scientific">Paenibacillus wenxiniae</name>
    <dbReference type="NCBI Taxonomy" id="1636843"/>
    <lineage>
        <taxon>Bacteria</taxon>
        <taxon>Bacillati</taxon>
        <taxon>Bacillota</taxon>
        <taxon>Bacilli</taxon>
        <taxon>Bacillales</taxon>
        <taxon>Paenibacillaceae</taxon>
        <taxon>Paenibacillus</taxon>
    </lineage>
</organism>
<accession>A0ABW4RM42</accession>
<feature type="binding site" evidence="11">
    <location>
        <position position="39"/>
    </location>
    <ligand>
        <name>substrate</name>
    </ligand>
</feature>
<keyword evidence="10 11" id="KW-0784">Thiamine biosynthesis</keyword>
<evidence type="ECO:0000256" key="9">
    <source>
        <dbReference type="ARBA" id="ARBA00022842"/>
    </source>
</evidence>
<dbReference type="NCBIfam" id="TIGR00694">
    <property type="entry name" value="thiM"/>
    <property type="match status" value="1"/>
</dbReference>
<dbReference type="CDD" id="cd01170">
    <property type="entry name" value="THZ_kinase"/>
    <property type="match status" value="1"/>
</dbReference>
<feature type="binding site" evidence="11">
    <location>
        <position position="115"/>
    </location>
    <ligand>
        <name>ATP</name>
        <dbReference type="ChEBI" id="CHEBI:30616"/>
    </ligand>
</feature>
<evidence type="ECO:0000256" key="2">
    <source>
        <dbReference type="ARBA" id="ARBA00001946"/>
    </source>
</evidence>
<comment type="similarity">
    <text evidence="11">Belongs to the Thz kinase family.</text>
</comment>